<dbReference type="EMBL" id="ABJB011140196">
    <property type="status" value="NOT_ANNOTATED_CDS"/>
    <property type="molecule type" value="Genomic_DNA"/>
</dbReference>
<feature type="non-terminal residue" evidence="2">
    <location>
        <position position="1"/>
    </location>
</feature>
<protein>
    <submittedName>
        <fullName evidence="2 3">Uncharacterized protein</fullName>
    </submittedName>
</protein>
<dbReference type="PaxDb" id="6945-B7PLT2"/>
<gene>
    <name evidence="2" type="ORF">IscW_ISCW024357</name>
</gene>
<evidence type="ECO:0000256" key="1">
    <source>
        <dbReference type="SAM" id="MobiDB-lite"/>
    </source>
</evidence>
<evidence type="ECO:0000313" key="2">
    <source>
        <dbReference type="EMBL" id="EEC07554.1"/>
    </source>
</evidence>
<feature type="region of interest" description="Disordered" evidence="1">
    <location>
        <begin position="1"/>
        <end position="102"/>
    </location>
</feature>
<proteinExistence type="predicted"/>
<dbReference type="InParanoid" id="B7PLT2"/>
<organism evidence="2">
    <name type="scientific">Ixodes scapularis</name>
    <name type="common">Black-legged tick</name>
    <name type="synonym">Deer tick</name>
    <dbReference type="NCBI Taxonomy" id="6945"/>
    <lineage>
        <taxon>Eukaryota</taxon>
        <taxon>Metazoa</taxon>
        <taxon>Ecdysozoa</taxon>
        <taxon>Arthropoda</taxon>
        <taxon>Chelicerata</taxon>
        <taxon>Arachnida</taxon>
        <taxon>Acari</taxon>
        <taxon>Parasitiformes</taxon>
        <taxon>Ixodida</taxon>
        <taxon>Ixodoidea</taxon>
        <taxon>Ixodidae</taxon>
        <taxon>Ixodinae</taxon>
        <taxon>Ixodes</taxon>
    </lineage>
</organism>
<feature type="non-terminal residue" evidence="2">
    <location>
        <position position="159"/>
    </location>
</feature>
<name>B7PLT2_IXOSC</name>
<dbReference type="HOGENOM" id="CLU_1665100_0_0_1"/>
<feature type="compositionally biased region" description="Polar residues" evidence="1">
    <location>
        <begin position="82"/>
        <end position="92"/>
    </location>
</feature>
<dbReference type="EMBL" id="DS742845">
    <property type="protein sequence ID" value="EEC07554.1"/>
    <property type="molecule type" value="Genomic_DNA"/>
</dbReference>
<evidence type="ECO:0000313" key="4">
    <source>
        <dbReference type="Proteomes" id="UP000001555"/>
    </source>
</evidence>
<dbReference type="EnsemblMetazoa" id="ISCW024357-RA">
    <property type="protein sequence ID" value="ISCW024357-PA"/>
    <property type="gene ID" value="ISCW024357"/>
</dbReference>
<dbReference type="AlphaFoldDB" id="B7PLT2"/>
<sequence>PGPTGLQQEARGHPSLQKSPRSSPFHPRVTAPPAVSHPPGDSVPPLQGLPLDPRCPQTPTPTQTTDGPSPPSPPRSTQESSHQGLPQGTISEPLTTTTYPVPLPPDVFVPPECLDLLASFDATTGVRAHLELVLGEALPVLAIVNGIPTLALLQDVLQP</sequence>
<reference evidence="2 4" key="1">
    <citation type="submission" date="2008-03" db="EMBL/GenBank/DDBJ databases">
        <title>Annotation of Ixodes scapularis.</title>
        <authorList>
            <consortium name="Ixodes scapularis Genome Project Consortium"/>
            <person name="Caler E."/>
            <person name="Hannick L.I."/>
            <person name="Bidwell S."/>
            <person name="Joardar V."/>
            <person name="Thiagarajan M."/>
            <person name="Amedeo P."/>
            <person name="Galinsky K.J."/>
            <person name="Schobel S."/>
            <person name="Inman J."/>
            <person name="Hostetler J."/>
            <person name="Miller J."/>
            <person name="Hammond M."/>
            <person name="Megy K."/>
            <person name="Lawson D."/>
            <person name="Kodira C."/>
            <person name="Sutton G."/>
            <person name="Meyer J."/>
            <person name="Hill C.A."/>
            <person name="Birren B."/>
            <person name="Nene V."/>
            <person name="Collins F."/>
            <person name="Alarcon-Chaidez F."/>
            <person name="Wikel S."/>
            <person name="Strausberg R."/>
        </authorList>
    </citation>
    <scope>NUCLEOTIDE SEQUENCE [LARGE SCALE GENOMIC DNA]</scope>
    <source>
        <strain evidence="4">Wikel</strain>
        <strain evidence="2">Wikel colony</strain>
    </source>
</reference>
<reference evidence="3" key="2">
    <citation type="submission" date="2020-05" db="UniProtKB">
        <authorList>
            <consortium name="EnsemblMetazoa"/>
        </authorList>
    </citation>
    <scope>IDENTIFICATION</scope>
    <source>
        <strain evidence="3">wikel</strain>
    </source>
</reference>
<dbReference type="VEuPathDB" id="VectorBase:ISCW024357"/>
<dbReference type="Proteomes" id="UP000001555">
    <property type="component" value="Unassembled WGS sequence"/>
</dbReference>
<accession>B7PLT2</accession>
<keyword evidence="4" id="KW-1185">Reference proteome</keyword>
<evidence type="ECO:0000313" key="3">
    <source>
        <dbReference type="EnsemblMetazoa" id="ISCW024357-PA"/>
    </source>
</evidence>